<gene>
    <name evidence="1" type="ORF">WOB96_08675</name>
</gene>
<organism evidence="1 2">
    <name type="scientific">Thermithiobacillus plumbiphilus</name>
    <dbReference type="NCBI Taxonomy" id="1729899"/>
    <lineage>
        <taxon>Bacteria</taxon>
        <taxon>Pseudomonadati</taxon>
        <taxon>Pseudomonadota</taxon>
        <taxon>Acidithiobacillia</taxon>
        <taxon>Acidithiobacillales</taxon>
        <taxon>Thermithiobacillaceae</taxon>
        <taxon>Thermithiobacillus</taxon>
    </lineage>
</organism>
<keyword evidence="2" id="KW-1185">Reference proteome</keyword>
<name>A0ABU9D8J1_9PROT</name>
<dbReference type="InterPro" id="IPR036280">
    <property type="entry name" value="Multihaem_cyt_sf"/>
</dbReference>
<comment type="caution">
    <text evidence="1">The sequence shown here is derived from an EMBL/GenBank/DDBJ whole genome shotgun (WGS) entry which is preliminary data.</text>
</comment>
<dbReference type="EMBL" id="JBBPCO010000008">
    <property type="protein sequence ID" value="MEK8089842.1"/>
    <property type="molecule type" value="Genomic_DNA"/>
</dbReference>
<proteinExistence type="predicted"/>
<dbReference type="RefSeq" id="WP_341370900.1">
    <property type="nucleotide sequence ID" value="NZ_JBBPCO010000008.1"/>
</dbReference>
<sequence length="166" mass="17109">MKFVKTLGALGGKAWRGAAFLAVFGVCAVTLTEFGAALKNTAAERVASSWGGEATAAVAEGVSKLSPIPLANACGMGASSCFKCHDGKRAPQPGFDRVKSPWHAQHAKVNNSCVGCHSGNPRIMKQDLAHKALVAKPFGGAQSCASCHTSDLNKVLGVYKPLSGVK</sequence>
<evidence type="ECO:0000313" key="2">
    <source>
        <dbReference type="Proteomes" id="UP001446205"/>
    </source>
</evidence>
<dbReference type="Proteomes" id="UP001446205">
    <property type="component" value="Unassembled WGS sequence"/>
</dbReference>
<dbReference type="SUPFAM" id="SSF48695">
    <property type="entry name" value="Multiheme cytochromes"/>
    <property type="match status" value="1"/>
</dbReference>
<evidence type="ECO:0008006" key="3">
    <source>
        <dbReference type="Google" id="ProtNLM"/>
    </source>
</evidence>
<accession>A0ABU9D8J1</accession>
<evidence type="ECO:0000313" key="1">
    <source>
        <dbReference type="EMBL" id="MEK8089842.1"/>
    </source>
</evidence>
<protein>
    <recommendedName>
        <fullName evidence="3">Cytochrome c7-like domain-containing protein</fullName>
    </recommendedName>
</protein>
<dbReference type="Gene3D" id="3.90.10.10">
    <property type="entry name" value="Cytochrome C3"/>
    <property type="match status" value="1"/>
</dbReference>
<reference evidence="1 2" key="1">
    <citation type="submission" date="2024-04" db="EMBL/GenBank/DDBJ databases">
        <authorList>
            <person name="Abashina T."/>
            <person name="Shaikin A."/>
        </authorList>
    </citation>
    <scope>NUCLEOTIDE SEQUENCE [LARGE SCALE GENOMIC DNA]</scope>
    <source>
        <strain evidence="1 2">AAFK</strain>
    </source>
</reference>